<dbReference type="Proteomes" id="UP001447188">
    <property type="component" value="Unassembled WGS sequence"/>
</dbReference>
<keyword evidence="6" id="KW-1185">Reference proteome</keyword>
<gene>
    <name evidence="5" type="ORF">Q9L58_002286</name>
</gene>
<evidence type="ECO:0000256" key="3">
    <source>
        <dbReference type="ARBA" id="ARBA00030237"/>
    </source>
</evidence>
<protein>
    <recommendedName>
        <fullName evidence="3">Autophagy-related protein 1</fullName>
    </recommendedName>
</protein>
<dbReference type="InterPro" id="IPR011009">
    <property type="entry name" value="Kinase-like_dom_sf"/>
</dbReference>
<dbReference type="InterPro" id="IPR008271">
    <property type="entry name" value="Ser/Thr_kinase_AS"/>
</dbReference>
<dbReference type="PROSITE" id="PS50011">
    <property type="entry name" value="PROTEIN_KINASE_DOM"/>
    <property type="match status" value="1"/>
</dbReference>
<accession>A0ABR3GSB7</accession>
<proteinExistence type="predicted"/>
<organism evidence="5 6">
    <name type="scientific">Discina gigas</name>
    <dbReference type="NCBI Taxonomy" id="1032678"/>
    <lineage>
        <taxon>Eukaryota</taxon>
        <taxon>Fungi</taxon>
        <taxon>Dikarya</taxon>
        <taxon>Ascomycota</taxon>
        <taxon>Pezizomycotina</taxon>
        <taxon>Pezizomycetes</taxon>
        <taxon>Pezizales</taxon>
        <taxon>Discinaceae</taxon>
        <taxon>Discina</taxon>
    </lineage>
</organism>
<keyword evidence="2" id="KW-0072">Autophagy</keyword>
<comment type="caution">
    <text evidence="5">The sequence shown here is derived from an EMBL/GenBank/DDBJ whole genome shotgun (WGS) entry which is preliminary data.</text>
</comment>
<dbReference type="PANTHER" id="PTHR24348">
    <property type="entry name" value="SERINE/THREONINE-PROTEIN KINASE UNC-51-RELATED"/>
    <property type="match status" value="1"/>
</dbReference>
<comment type="subcellular location">
    <subcellularLocation>
        <location evidence="1">Preautophagosomal structure membrane</location>
        <topology evidence="1">Peripheral membrane protein</topology>
    </subcellularLocation>
</comment>
<dbReference type="EMBL" id="JBBBZM010000019">
    <property type="protein sequence ID" value="KAL0638708.1"/>
    <property type="molecule type" value="Genomic_DNA"/>
</dbReference>
<name>A0ABR3GSB7_9PEZI</name>
<dbReference type="InterPro" id="IPR045269">
    <property type="entry name" value="Atg1-like"/>
</dbReference>
<dbReference type="SMART" id="SM00220">
    <property type="entry name" value="S_TKc"/>
    <property type="match status" value="1"/>
</dbReference>
<evidence type="ECO:0000259" key="4">
    <source>
        <dbReference type="PROSITE" id="PS50011"/>
    </source>
</evidence>
<dbReference type="Pfam" id="PF00069">
    <property type="entry name" value="Pkinase"/>
    <property type="match status" value="1"/>
</dbReference>
<reference evidence="5 6" key="1">
    <citation type="submission" date="2024-02" db="EMBL/GenBank/DDBJ databases">
        <title>Discinaceae phylogenomics.</title>
        <authorList>
            <person name="Dirks A.C."/>
            <person name="James T.Y."/>
        </authorList>
    </citation>
    <scope>NUCLEOTIDE SEQUENCE [LARGE SCALE GENOMIC DNA]</scope>
    <source>
        <strain evidence="5 6">ACD0624</strain>
    </source>
</reference>
<evidence type="ECO:0000313" key="6">
    <source>
        <dbReference type="Proteomes" id="UP001447188"/>
    </source>
</evidence>
<dbReference type="PROSITE" id="PS00108">
    <property type="entry name" value="PROTEIN_KINASE_ST"/>
    <property type="match status" value="1"/>
</dbReference>
<feature type="domain" description="Protein kinase" evidence="4">
    <location>
        <begin position="42"/>
        <end position="327"/>
    </location>
</feature>
<evidence type="ECO:0000313" key="5">
    <source>
        <dbReference type="EMBL" id="KAL0638708.1"/>
    </source>
</evidence>
<dbReference type="SUPFAM" id="SSF56112">
    <property type="entry name" value="Protein kinase-like (PK-like)"/>
    <property type="match status" value="1"/>
</dbReference>
<dbReference type="Gene3D" id="1.10.510.10">
    <property type="entry name" value="Transferase(Phosphotransferase) domain 1"/>
    <property type="match status" value="1"/>
</dbReference>
<sequence length="362" mass="40006">MASRITRINGYKLDSLFPDDSSVIHTTSLISGKRVTVPPTTWKREDKLGAGAFGTVWRESERETGQLRAVKVVSKRELNVWELDVLIDLQDHPDLFIQFLGWFEDPYATHIAMEYIAHGDLAQYIDNHGEKAVSEVKEITRQILSGLVVMHSRQICHRDLKPQNILIKSPSPIWVKITDFGISKKSLGTSLRTGCGTTCYMAPELIGLLPTRMKVGAGDSYTNAVDIWALGAVVHKILTSEIPFRDTYTDNSTTFLSGPDLGSMSHQSVKLDIVLLSAYCRNSKRFPTECLERNNVTIDGIGFVGSLMVARPAGRVTAAGALNNVWLGGTEAPTLEWKNGFARIDSEDCAFTLLNGHGELLN</sequence>
<dbReference type="InterPro" id="IPR000719">
    <property type="entry name" value="Prot_kinase_dom"/>
</dbReference>
<evidence type="ECO:0000256" key="2">
    <source>
        <dbReference type="ARBA" id="ARBA00023006"/>
    </source>
</evidence>
<evidence type="ECO:0000256" key="1">
    <source>
        <dbReference type="ARBA" id="ARBA00004623"/>
    </source>
</evidence>